<proteinExistence type="predicted"/>
<evidence type="ECO:0000256" key="1">
    <source>
        <dbReference type="SAM" id="MobiDB-lite"/>
    </source>
</evidence>
<evidence type="ECO:0000313" key="3">
    <source>
        <dbReference type="Proteomes" id="UP001163046"/>
    </source>
</evidence>
<protein>
    <submittedName>
        <fullName evidence="2">Uncharacterized protein</fullName>
    </submittedName>
</protein>
<name>A0A9X0D427_9CNID</name>
<dbReference type="Proteomes" id="UP001163046">
    <property type="component" value="Unassembled WGS sequence"/>
</dbReference>
<dbReference type="EMBL" id="MU825879">
    <property type="protein sequence ID" value="KAJ7385781.1"/>
    <property type="molecule type" value="Genomic_DNA"/>
</dbReference>
<feature type="compositionally biased region" description="Polar residues" evidence="1">
    <location>
        <begin position="111"/>
        <end position="123"/>
    </location>
</feature>
<keyword evidence="3" id="KW-1185">Reference proteome</keyword>
<evidence type="ECO:0000313" key="2">
    <source>
        <dbReference type="EMBL" id="KAJ7385781.1"/>
    </source>
</evidence>
<dbReference type="AlphaFoldDB" id="A0A9X0D427"/>
<reference evidence="2" key="1">
    <citation type="submission" date="2023-01" db="EMBL/GenBank/DDBJ databases">
        <title>Genome assembly of the deep-sea coral Lophelia pertusa.</title>
        <authorList>
            <person name="Herrera S."/>
            <person name="Cordes E."/>
        </authorList>
    </citation>
    <scope>NUCLEOTIDE SEQUENCE</scope>
    <source>
        <strain evidence="2">USNM1676648</strain>
        <tissue evidence="2">Polyp</tissue>
    </source>
</reference>
<accession>A0A9X0D427</accession>
<feature type="region of interest" description="Disordered" evidence="1">
    <location>
        <begin position="75"/>
        <end position="171"/>
    </location>
</feature>
<feature type="compositionally biased region" description="Basic residues" evidence="1">
    <location>
        <begin position="95"/>
        <end position="110"/>
    </location>
</feature>
<comment type="caution">
    <text evidence="2">The sequence shown here is derived from an EMBL/GenBank/DDBJ whole genome shotgun (WGS) entry which is preliminary data.</text>
</comment>
<dbReference type="OrthoDB" id="10648261at2759"/>
<organism evidence="2 3">
    <name type="scientific">Desmophyllum pertusum</name>
    <dbReference type="NCBI Taxonomy" id="174260"/>
    <lineage>
        <taxon>Eukaryota</taxon>
        <taxon>Metazoa</taxon>
        <taxon>Cnidaria</taxon>
        <taxon>Anthozoa</taxon>
        <taxon>Hexacorallia</taxon>
        <taxon>Scleractinia</taxon>
        <taxon>Caryophylliina</taxon>
        <taxon>Caryophylliidae</taxon>
        <taxon>Desmophyllum</taxon>
    </lineage>
</organism>
<feature type="region of interest" description="Disordered" evidence="1">
    <location>
        <begin position="26"/>
        <end position="56"/>
    </location>
</feature>
<sequence>MGRFESCNLGAAHFTHDKPLEAFFSQQSQAASSSNAVQGLGRDQRSPLAVAGPSCSSNVSLTSKCSWIREDDNREENNSSFCGLDSYSPQLVHPTKARAKRPGTRRKAKNRSNTASEQDTTKPSVALEAPPGPSCRGKEPLGDTLGAGPRTLHAITDSSKEGTSASCTKDHVSNLRARFEQMPG</sequence>
<gene>
    <name evidence="2" type="ORF">OS493_013815</name>
</gene>